<name>A0AAW7XBL7_9GAMM</name>
<keyword evidence="1" id="KW-0808">Transferase</keyword>
<protein>
    <submittedName>
        <fullName evidence="4">Uncharacterized protein</fullName>
    </submittedName>
</protein>
<gene>
    <name evidence="4" type="ORF">Q4521_20950</name>
</gene>
<feature type="non-terminal residue" evidence="4">
    <location>
        <position position="1"/>
    </location>
</feature>
<proteinExistence type="predicted"/>
<organism evidence="4 5">
    <name type="scientific">Saccharophagus degradans</name>
    <dbReference type="NCBI Taxonomy" id="86304"/>
    <lineage>
        <taxon>Bacteria</taxon>
        <taxon>Pseudomonadati</taxon>
        <taxon>Pseudomonadota</taxon>
        <taxon>Gammaproteobacteria</taxon>
        <taxon>Cellvibrionales</taxon>
        <taxon>Cellvibrionaceae</taxon>
        <taxon>Saccharophagus</taxon>
    </lineage>
</organism>
<evidence type="ECO:0000313" key="5">
    <source>
        <dbReference type="Proteomes" id="UP001169760"/>
    </source>
</evidence>
<dbReference type="EMBL" id="JAUOPB010000077">
    <property type="protein sequence ID" value="MDO6424964.1"/>
    <property type="molecule type" value="Genomic_DNA"/>
</dbReference>
<dbReference type="GO" id="GO:0016746">
    <property type="term" value="F:acyltransferase activity"/>
    <property type="evidence" value="ECO:0007669"/>
    <property type="project" value="UniProtKB-KW"/>
</dbReference>
<dbReference type="Proteomes" id="UP001169760">
    <property type="component" value="Unassembled WGS sequence"/>
</dbReference>
<dbReference type="RefSeq" id="WP_303494291.1">
    <property type="nucleotide sequence ID" value="NZ_JAUOPB010000077.1"/>
</dbReference>
<accession>A0AAW7XBL7</accession>
<keyword evidence="2" id="KW-0443">Lipid metabolism</keyword>
<keyword evidence="3" id="KW-0012">Acyltransferase</keyword>
<evidence type="ECO:0000256" key="3">
    <source>
        <dbReference type="ARBA" id="ARBA00023315"/>
    </source>
</evidence>
<comment type="caution">
    <text evidence="4">The sequence shown here is derived from an EMBL/GenBank/DDBJ whole genome shotgun (WGS) entry which is preliminary data.</text>
</comment>
<sequence length="98" mass="11267">VTSKNPFKVDLTVSEKRYMESFVGPEVKKLDAIIKEVEGDKLRLPVLIKQYIKQNAKFVAYNVDHDFNDAIDALIFMRISDIPRSTIEPILKDVTIEN</sequence>
<dbReference type="PANTHER" id="PTHR37323:SF1">
    <property type="entry name" value="L-ORNITHINE N(ALPHA)-ACYLTRANSFERASE"/>
    <property type="match status" value="1"/>
</dbReference>
<dbReference type="PANTHER" id="PTHR37323">
    <property type="entry name" value="GCN5-RELATED N-ACETYLTRANSFERASE"/>
    <property type="match status" value="1"/>
</dbReference>
<reference evidence="4" key="1">
    <citation type="submission" date="2023-07" db="EMBL/GenBank/DDBJ databases">
        <title>Genome content predicts the carbon catabolic preferences of heterotrophic bacteria.</title>
        <authorList>
            <person name="Gralka M."/>
        </authorList>
    </citation>
    <scope>NUCLEOTIDE SEQUENCE</scope>
    <source>
        <strain evidence="4">I3M17_2</strain>
    </source>
</reference>
<dbReference type="AlphaFoldDB" id="A0AAW7XBL7"/>
<evidence type="ECO:0000256" key="2">
    <source>
        <dbReference type="ARBA" id="ARBA00023098"/>
    </source>
</evidence>
<dbReference type="InterPro" id="IPR052351">
    <property type="entry name" value="Ornithine_N-alpha-AT"/>
</dbReference>
<dbReference type="GO" id="GO:0006629">
    <property type="term" value="P:lipid metabolic process"/>
    <property type="evidence" value="ECO:0007669"/>
    <property type="project" value="UniProtKB-KW"/>
</dbReference>
<evidence type="ECO:0000313" key="4">
    <source>
        <dbReference type="EMBL" id="MDO6424964.1"/>
    </source>
</evidence>
<evidence type="ECO:0000256" key="1">
    <source>
        <dbReference type="ARBA" id="ARBA00022679"/>
    </source>
</evidence>